<proteinExistence type="predicted"/>
<accession>A0AAQ4DEF9</accession>
<organism evidence="2 3">
    <name type="scientific">Amblyomma americanum</name>
    <name type="common">Lone star tick</name>
    <dbReference type="NCBI Taxonomy" id="6943"/>
    <lineage>
        <taxon>Eukaryota</taxon>
        <taxon>Metazoa</taxon>
        <taxon>Ecdysozoa</taxon>
        <taxon>Arthropoda</taxon>
        <taxon>Chelicerata</taxon>
        <taxon>Arachnida</taxon>
        <taxon>Acari</taxon>
        <taxon>Parasitiformes</taxon>
        <taxon>Ixodida</taxon>
        <taxon>Ixodoidea</taxon>
        <taxon>Ixodidae</taxon>
        <taxon>Amblyomminae</taxon>
        <taxon>Amblyomma</taxon>
    </lineage>
</organism>
<dbReference type="Proteomes" id="UP001321473">
    <property type="component" value="Unassembled WGS sequence"/>
</dbReference>
<comment type="caution">
    <text evidence="2">The sequence shown here is derived from an EMBL/GenBank/DDBJ whole genome shotgun (WGS) entry which is preliminary data.</text>
</comment>
<reference evidence="2 3" key="1">
    <citation type="journal article" date="2023" name="Arcadia Sci">
        <title>De novo assembly of a long-read Amblyomma americanum tick genome.</title>
        <authorList>
            <person name="Chou S."/>
            <person name="Poskanzer K.E."/>
            <person name="Rollins M."/>
            <person name="Thuy-Boun P.S."/>
        </authorList>
    </citation>
    <scope>NUCLEOTIDE SEQUENCE [LARGE SCALE GENOMIC DNA]</scope>
    <source>
        <strain evidence="2">F_SG_1</strain>
        <tissue evidence="2">Salivary glands</tissue>
    </source>
</reference>
<keyword evidence="3" id="KW-1185">Reference proteome</keyword>
<gene>
    <name evidence="2" type="ORF">V5799_027884</name>
</gene>
<evidence type="ECO:0000313" key="3">
    <source>
        <dbReference type="Proteomes" id="UP001321473"/>
    </source>
</evidence>
<evidence type="ECO:0000313" key="2">
    <source>
        <dbReference type="EMBL" id="KAK8760849.1"/>
    </source>
</evidence>
<protein>
    <submittedName>
        <fullName evidence="2">Uncharacterized protein</fullName>
    </submittedName>
</protein>
<dbReference type="AlphaFoldDB" id="A0AAQ4DEF9"/>
<evidence type="ECO:0000256" key="1">
    <source>
        <dbReference type="SAM" id="MobiDB-lite"/>
    </source>
</evidence>
<feature type="region of interest" description="Disordered" evidence="1">
    <location>
        <begin position="39"/>
        <end position="61"/>
    </location>
</feature>
<dbReference type="EMBL" id="JARKHS020031822">
    <property type="protein sequence ID" value="KAK8760849.1"/>
    <property type="molecule type" value="Genomic_DNA"/>
</dbReference>
<name>A0AAQ4DEF9_AMBAM</name>
<sequence length="100" mass="10942">MCSQLLCRVCGACTTGQSTFQPYAVLLTAHVYAEAESSAMHDSLPQEHRRPSSSSKNLRRSRTQTCIASNVVFLEVAVPCRQSGEASTWLGLIDWLLPVS</sequence>